<name>A0A2P2NAP7_RHIMU</name>
<reference evidence="1" key="1">
    <citation type="submission" date="2018-02" db="EMBL/GenBank/DDBJ databases">
        <title>Rhizophora mucronata_Transcriptome.</title>
        <authorList>
            <person name="Meera S.P."/>
            <person name="Sreeshan A."/>
            <person name="Augustine A."/>
        </authorList>
    </citation>
    <scope>NUCLEOTIDE SEQUENCE</scope>
    <source>
        <tissue evidence="1">Leaf</tissue>
    </source>
</reference>
<sequence>MVCSKKSNLLLKPLNCKSGQKFDGICILVIG</sequence>
<proteinExistence type="predicted"/>
<accession>A0A2P2NAP7</accession>
<evidence type="ECO:0000313" key="1">
    <source>
        <dbReference type="EMBL" id="MBX39533.1"/>
    </source>
</evidence>
<protein>
    <submittedName>
        <fullName evidence="1">Uncharacterized protein</fullName>
    </submittedName>
</protein>
<dbReference type="EMBL" id="GGEC01059049">
    <property type="protein sequence ID" value="MBX39533.1"/>
    <property type="molecule type" value="Transcribed_RNA"/>
</dbReference>
<dbReference type="AlphaFoldDB" id="A0A2P2NAP7"/>
<organism evidence="1">
    <name type="scientific">Rhizophora mucronata</name>
    <name type="common">Asiatic mangrove</name>
    <dbReference type="NCBI Taxonomy" id="61149"/>
    <lineage>
        <taxon>Eukaryota</taxon>
        <taxon>Viridiplantae</taxon>
        <taxon>Streptophyta</taxon>
        <taxon>Embryophyta</taxon>
        <taxon>Tracheophyta</taxon>
        <taxon>Spermatophyta</taxon>
        <taxon>Magnoliopsida</taxon>
        <taxon>eudicotyledons</taxon>
        <taxon>Gunneridae</taxon>
        <taxon>Pentapetalae</taxon>
        <taxon>rosids</taxon>
        <taxon>fabids</taxon>
        <taxon>Malpighiales</taxon>
        <taxon>Rhizophoraceae</taxon>
        <taxon>Rhizophora</taxon>
    </lineage>
</organism>